<reference evidence="7" key="1">
    <citation type="journal article" date="2019" name="Int. J. Syst. Evol. Microbiol.">
        <title>The Global Catalogue of Microorganisms (GCM) 10K type strain sequencing project: providing services to taxonomists for standard genome sequencing and annotation.</title>
        <authorList>
            <consortium name="The Broad Institute Genomics Platform"/>
            <consortium name="The Broad Institute Genome Sequencing Center for Infectious Disease"/>
            <person name="Wu L."/>
            <person name="Ma J."/>
        </authorList>
    </citation>
    <scope>NUCLEOTIDE SEQUENCE [LARGE SCALE GENOMIC DNA]</scope>
    <source>
        <strain evidence="7">CECT 7698</strain>
    </source>
</reference>
<evidence type="ECO:0000256" key="2">
    <source>
        <dbReference type="ARBA" id="ARBA00007639"/>
    </source>
</evidence>
<feature type="domain" description="Periplasmic binding protein" evidence="5">
    <location>
        <begin position="25"/>
        <end position="285"/>
    </location>
</feature>
<evidence type="ECO:0000313" key="7">
    <source>
        <dbReference type="Proteomes" id="UP001595579"/>
    </source>
</evidence>
<comment type="caution">
    <text evidence="6">The sequence shown here is derived from an EMBL/GenBank/DDBJ whole genome shotgun (WGS) entry which is preliminary data.</text>
</comment>
<dbReference type="SUPFAM" id="SSF53822">
    <property type="entry name" value="Periplasmic binding protein-like I"/>
    <property type="match status" value="1"/>
</dbReference>
<evidence type="ECO:0000313" key="6">
    <source>
        <dbReference type="EMBL" id="MFC3282705.1"/>
    </source>
</evidence>
<dbReference type="EMBL" id="JBHRUG010000009">
    <property type="protein sequence ID" value="MFC3282705.1"/>
    <property type="molecule type" value="Genomic_DNA"/>
</dbReference>
<accession>A0ABV7LK77</accession>
<gene>
    <name evidence="6" type="ORF">ACFOEV_03685</name>
</gene>
<dbReference type="InterPro" id="IPR025997">
    <property type="entry name" value="SBP_2_dom"/>
</dbReference>
<dbReference type="InterPro" id="IPR028082">
    <property type="entry name" value="Peripla_BP_I"/>
</dbReference>
<dbReference type="Pfam" id="PF13407">
    <property type="entry name" value="Peripla_BP_4"/>
    <property type="match status" value="1"/>
</dbReference>
<feature type="signal peptide" evidence="4">
    <location>
        <begin position="1"/>
        <end position="20"/>
    </location>
</feature>
<dbReference type="PANTHER" id="PTHR46847">
    <property type="entry name" value="D-ALLOSE-BINDING PERIPLASMIC PROTEIN-RELATED"/>
    <property type="match status" value="1"/>
</dbReference>
<feature type="chain" id="PRO_5047184764" evidence="4">
    <location>
        <begin position="21"/>
        <end position="310"/>
    </location>
</feature>
<evidence type="ECO:0000256" key="4">
    <source>
        <dbReference type="SAM" id="SignalP"/>
    </source>
</evidence>
<proteinExistence type="inferred from homology"/>
<protein>
    <submittedName>
        <fullName evidence="6">Sugar ABC transporter substrate-binding protein</fullName>
    </submittedName>
</protein>
<dbReference type="CDD" id="cd06301">
    <property type="entry name" value="PBP1_rhizopine_binding-like"/>
    <property type="match status" value="1"/>
</dbReference>
<dbReference type="Proteomes" id="UP001595579">
    <property type="component" value="Unassembled WGS sequence"/>
</dbReference>
<comment type="subcellular location">
    <subcellularLocation>
        <location evidence="1">Cell envelope</location>
    </subcellularLocation>
</comment>
<organism evidence="6 7">
    <name type="scientific">Litchfieldella rifensis</name>
    <dbReference type="NCBI Taxonomy" id="762643"/>
    <lineage>
        <taxon>Bacteria</taxon>
        <taxon>Pseudomonadati</taxon>
        <taxon>Pseudomonadota</taxon>
        <taxon>Gammaproteobacteria</taxon>
        <taxon>Oceanospirillales</taxon>
        <taxon>Halomonadaceae</taxon>
        <taxon>Litchfieldella</taxon>
    </lineage>
</organism>
<dbReference type="RefSeq" id="WP_386771721.1">
    <property type="nucleotide sequence ID" value="NZ_JBHRUG010000009.1"/>
</dbReference>
<keyword evidence="3 4" id="KW-0732">Signal</keyword>
<dbReference type="Gene3D" id="3.40.50.2300">
    <property type="match status" value="2"/>
</dbReference>
<sequence length="310" mass="33185">MKKLSLISLAATLLTATALADDLEIGVSFFNLNDRFAIGLRESLEAAAEERGMAVNVEDARDDIGRQLSQVQNFIAAGVGGIIVQPVHTDSTQAMTRAAEQAGIPLVYVNRQPVDLDSLPDNQAFVGSDEKESGTLQAQEVCRLLGGEGKLLVLMGTLGDNAAQVRTQDIHDVIATDECGGLEVVEKQAADFQRIEANDLMTNWLTSGVEFDAVIANNDEMAIGAIQALKNVGYDMDEVIVAGIDATSDALAAMQADELDITVFQNGAAQGEGAVDTIRKLVDGAEIDSAVWIPFELVTPENMDQYMRRN</sequence>
<name>A0ABV7LK77_9GAMM</name>
<comment type="similarity">
    <text evidence="2">Belongs to the bacterial solute-binding protein 2 family.</text>
</comment>
<evidence type="ECO:0000259" key="5">
    <source>
        <dbReference type="Pfam" id="PF13407"/>
    </source>
</evidence>
<keyword evidence="7" id="KW-1185">Reference proteome</keyword>
<evidence type="ECO:0000256" key="1">
    <source>
        <dbReference type="ARBA" id="ARBA00004196"/>
    </source>
</evidence>
<evidence type="ECO:0000256" key="3">
    <source>
        <dbReference type="ARBA" id="ARBA00022729"/>
    </source>
</evidence>
<dbReference type="PANTHER" id="PTHR46847:SF1">
    <property type="entry name" value="D-ALLOSE-BINDING PERIPLASMIC PROTEIN-RELATED"/>
    <property type="match status" value="1"/>
</dbReference>